<sequence length="54" mass="6242">MKPTKSRIKPTESDITNLIKCNSHRQSSKDATTPIPIAYFKLLLLFFVCWRFVG</sequence>
<keyword evidence="3" id="KW-1185">Reference proteome</keyword>
<keyword evidence="1" id="KW-1133">Transmembrane helix</keyword>
<gene>
    <name evidence="2" type="ORF">GMARGA_LOCUS11933</name>
</gene>
<organism evidence="2 3">
    <name type="scientific">Gigaspora margarita</name>
    <dbReference type="NCBI Taxonomy" id="4874"/>
    <lineage>
        <taxon>Eukaryota</taxon>
        <taxon>Fungi</taxon>
        <taxon>Fungi incertae sedis</taxon>
        <taxon>Mucoromycota</taxon>
        <taxon>Glomeromycotina</taxon>
        <taxon>Glomeromycetes</taxon>
        <taxon>Diversisporales</taxon>
        <taxon>Gigasporaceae</taxon>
        <taxon>Gigaspora</taxon>
    </lineage>
</organism>
<accession>A0ABN7UXP8</accession>
<keyword evidence="1" id="KW-0812">Transmembrane</keyword>
<dbReference type="Proteomes" id="UP000789901">
    <property type="component" value="Unassembled WGS sequence"/>
</dbReference>
<feature type="transmembrane region" description="Helical" evidence="1">
    <location>
        <begin position="35"/>
        <end position="53"/>
    </location>
</feature>
<evidence type="ECO:0000313" key="2">
    <source>
        <dbReference type="EMBL" id="CAG8697900.1"/>
    </source>
</evidence>
<keyword evidence="1" id="KW-0472">Membrane</keyword>
<evidence type="ECO:0000256" key="1">
    <source>
        <dbReference type="SAM" id="Phobius"/>
    </source>
</evidence>
<proteinExistence type="predicted"/>
<protein>
    <submittedName>
        <fullName evidence="2">17526_t:CDS:1</fullName>
    </submittedName>
</protein>
<name>A0ABN7UXP8_GIGMA</name>
<reference evidence="2 3" key="1">
    <citation type="submission" date="2021-06" db="EMBL/GenBank/DDBJ databases">
        <authorList>
            <person name="Kallberg Y."/>
            <person name="Tangrot J."/>
            <person name="Rosling A."/>
        </authorList>
    </citation>
    <scope>NUCLEOTIDE SEQUENCE [LARGE SCALE GENOMIC DNA]</scope>
    <source>
        <strain evidence="2 3">120-4 pot B 10/14</strain>
    </source>
</reference>
<comment type="caution">
    <text evidence="2">The sequence shown here is derived from an EMBL/GenBank/DDBJ whole genome shotgun (WGS) entry which is preliminary data.</text>
</comment>
<evidence type="ECO:0000313" key="3">
    <source>
        <dbReference type="Proteomes" id="UP000789901"/>
    </source>
</evidence>
<dbReference type="EMBL" id="CAJVQB010007145">
    <property type="protein sequence ID" value="CAG8697900.1"/>
    <property type="molecule type" value="Genomic_DNA"/>
</dbReference>